<reference evidence="2" key="2">
    <citation type="journal article" date="2022" name="Res Sq">
        <title>Comparative Genomics Reveals Insights into the Divergent Evolution of Astigmatic Mites and Household Pest Adaptations.</title>
        <authorList>
            <person name="Xiong Q."/>
            <person name="Wan A.T.-Y."/>
            <person name="Liu X.-Y."/>
            <person name="Fung C.S.-H."/>
            <person name="Xiao X."/>
            <person name="Malainual N."/>
            <person name="Hou J."/>
            <person name="Wang L."/>
            <person name="Wang M."/>
            <person name="Yang K."/>
            <person name="Cui Y."/>
            <person name="Leung E."/>
            <person name="Nong W."/>
            <person name="Shin S.-K."/>
            <person name="Au S."/>
            <person name="Jeong K.Y."/>
            <person name="Chew F.T."/>
            <person name="Hui J."/>
            <person name="Leung T.F."/>
            <person name="Tungtrongchitr A."/>
            <person name="Zhong N."/>
            <person name="Liu Z."/>
            <person name="Tsui S."/>
        </authorList>
    </citation>
    <scope>NUCLEOTIDE SEQUENCE</scope>
    <source>
        <strain evidence="2">Derf</strain>
        <tissue evidence="2">Whole organism</tissue>
    </source>
</reference>
<keyword evidence="1" id="KW-0812">Transmembrane</keyword>
<organism evidence="2 3">
    <name type="scientific">Dermatophagoides farinae</name>
    <name type="common">American house dust mite</name>
    <dbReference type="NCBI Taxonomy" id="6954"/>
    <lineage>
        <taxon>Eukaryota</taxon>
        <taxon>Metazoa</taxon>
        <taxon>Ecdysozoa</taxon>
        <taxon>Arthropoda</taxon>
        <taxon>Chelicerata</taxon>
        <taxon>Arachnida</taxon>
        <taxon>Acari</taxon>
        <taxon>Acariformes</taxon>
        <taxon>Sarcoptiformes</taxon>
        <taxon>Astigmata</taxon>
        <taxon>Psoroptidia</taxon>
        <taxon>Analgoidea</taxon>
        <taxon>Pyroglyphidae</taxon>
        <taxon>Dermatophagoidinae</taxon>
        <taxon>Dermatophagoides</taxon>
    </lineage>
</organism>
<sequence>MNWWAWWFQLWPGIIICLLPLFSTIVISLPSQSSVNIADYQSENNNDHHRIKSNRERRFLFSPSSSSSLSSSAASALSSSQMNDIIDETKLPLLYIGEVDLTNHPDCNRWLEPSLFECQHRYENHIYRKISERYELFHRRNQLSDIHHYYHTTTTSSSSAKKKDKKEFKFQISRNDEYIKQASCCGMWHARDCVIRRIIEQSSSSLQLPDDCPKNLIELYQRLPNEPSVRESVLDYCSEYSDGSSICRQISSSSESFHHCPQLCGRQYSCLTLAIHLIEKQQKKLHHGHAKKNHNLNT</sequence>
<keyword evidence="3" id="KW-1185">Reference proteome</keyword>
<evidence type="ECO:0000256" key="1">
    <source>
        <dbReference type="SAM" id="Phobius"/>
    </source>
</evidence>
<dbReference type="AlphaFoldDB" id="A0A922LC08"/>
<comment type="caution">
    <text evidence="2">The sequence shown here is derived from an EMBL/GenBank/DDBJ whole genome shotgun (WGS) entry which is preliminary data.</text>
</comment>
<protein>
    <submittedName>
        <fullName evidence="2">Uncharacterized protein</fullName>
    </submittedName>
</protein>
<gene>
    <name evidence="2" type="ORF">DERF_004076</name>
</gene>
<evidence type="ECO:0000313" key="3">
    <source>
        <dbReference type="Proteomes" id="UP000790347"/>
    </source>
</evidence>
<keyword evidence="1" id="KW-1133">Transmembrane helix</keyword>
<accession>A0A922LC08</accession>
<keyword evidence="1" id="KW-0472">Membrane</keyword>
<proteinExistence type="predicted"/>
<feature type="transmembrane region" description="Helical" evidence="1">
    <location>
        <begin position="6"/>
        <end position="27"/>
    </location>
</feature>
<reference evidence="2" key="1">
    <citation type="submission" date="2013-05" db="EMBL/GenBank/DDBJ databases">
        <authorList>
            <person name="Yim A.K.Y."/>
            <person name="Chan T.F."/>
            <person name="Ji K.M."/>
            <person name="Liu X.Y."/>
            <person name="Zhou J.W."/>
            <person name="Li R.Q."/>
            <person name="Yang K.Y."/>
            <person name="Li J."/>
            <person name="Li M."/>
            <person name="Law P.T.W."/>
            <person name="Wu Y.L."/>
            <person name="Cai Z.L."/>
            <person name="Qin H."/>
            <person name="Bao Y."/>
            <person name="Leung R.K.K."/>
            <person name="Ng P.K.S."/>
            <person name="Zou J."/>
            <person name="Zhong X.J."/>
            <person name="Ran P.X."/>
            <person name="Zhong N.S."/>
            <person name="Liu Z.G."/>
            <person name="Tsui S.K.W."/>
        </authorList>
    </citation>
    <scope>NUCLEOTIDE SEQUENCE</scope>
    <source>
        <strain evidence="2">Derf</strain>
        <tissue evidence="2">Whole organism</tissue>
    </source>
</reference>
<name>A0A922LC08_DERFA</name>
<dbReference type="EMBL" id="ASGP02000001">
    <property type="protein sequence ID" value="KAH9530258.1"/>
    <property type="molecule type" value="Genomic_DNA"/>
</dbReference>
<dbReference type="Proteomes" id="UP000790347">
    <property type="component" value="Unassembled WGS sequence"/>
</dbReference>
<evidence type="ECO:0000313" key="2">
    <source>
        <dbReference type="EMBL" id="KAH9530258.1"/>
    </source>
</evidence>